<feature type="domain" description="HTH marR-type" evidence="2">
    <location>
        <begin position="1"/>
        <end position="130"/>
    </location>
</feature>
<dbReference type="SMART" id="SM00347">
    <property type="entry name" value="HTH_MARR"/>
    <property type="match status" value="2"/>
</dbReference>
<gene>
    <name evidence="3" type="ORF">B7C42_07502</name>
</gene>
<dbReference type="EMBL" id="NGAF01000032">
    <property type="protein sequence ID" value="OXR40444.1"/>
    <property type="molecule type" value="Genomic_DNA"/>
</dbReference>
<evidence type="ECO:0000313" key="4">
    <source>
        <dbReference type="Proteomes" id="UP000215506"/>
    </source>
</evidence>
<dbReference type="GO" id="GO:0006950">
    <property type="term" value="P:response to stress"/>
    <property type="evidence" value="ECO:0007669"/>
    <property type="project" value="TreeGrafter"/>
</dbReference>
<dbReference type="InterPro" id="IPR039422">
    <property type="entry name" value="MarR/SlyA-like"/>
</dbReference>
<dbReference type="SUPFAM" id="SSF46785">
    <property type="entry name" value="Winged helix' DNA-binding domain"/>
    <property type="match status" value="2"/>
</dbReference>
<dbReference type="PANTHER" id="PTHR33164:SF57">
    <property type="entry name" value="MARR-FAMILY TRANSCRIPTIONAL REGULATOR"/>
    <property type="match status" value="1"/>
</dbReference>
<dbReference type="GO" id="GO:0003700">
    <property type="term" value="F:DNA-binding transcription factor activity"/>
    <property type="evidence" value="ECO:0007669"/>
    <property type="project" value="InterPro"/>
</dbReference>
<dbReference type="PANTHER" id="PTHR33164">
    <property type="entry name" value="TRANSCRIPTIONAL REGULATOR, MARR FAMILY"/>
    <property type="match status" value="1"/>
</dbReference>
<protein>
    <recommendedName>
        <fullName evidence="2">HTH marR-type domain-containing protein</fullName>
    </recommendedName>
</protein>
<dbReference type="AlphaFoldDB" id="A0A231GUZ5"/>
<comment type="caution">
    <text evidence="3">The sequence shown here is derived from an EMBL/GenBank/DDBJ whole genome shotgun (WGS) entry which is preliminary data.</text>
</comment>
<organism evidence="3 4">
    <name type="scientific">Nocardia cerradoensis</name>
    <dbReference type="NCBI Taxonomy" id="85688"/>
    <lineage>
        <taxon>Bacteria</taxon>
        <taxon>Bacillati</taxon>
        <taxon>Actinomycetota</taxon>
        <taxon>Actinomycetes</taxon>
        <taxon>Mycobacteriales</taxon>
        <taxon>Nocardiaceae</taxon>
        <taxon>Nocardia</taxon>
    </lineage>
</organism>
<proteinExistence type="predicted"/>
<dbReference type="InterPro" id="IPR000835">
    <property type="entry name" value="HTH_MarR-typ"/>
</dbReference>
<feature type="compositionally biased region" description="Pro residues" evidence="1">
    <location>
        <begin position="316"/>
        <end position="325"/>
    </location>
</feature>
<reference evidence="3 4" key="1">
    <citation type="submission" date="2017-07" db="EMBL/GenBank/DDBJ databases">
        <title>First draft Genome Sequence of Nocardia cerradoensis isolated from human infection.</title>
        <authorList>
            <person name="Carrasco G."/>
        </authorList>
    </citation>
    <scope>NUCLEOTIDE SEQUENCE [LARGE SCALE GENOMIC DNA]</scope>
    <source>
        <strain evidence="3 4">CNM20130759</strain>
    </source>
</reference>
<accession>A0A231GUZ5</accession>
<dbReference type="PROSITE" id="PS50995">
    <property type="entry name" value="HTH_MARR_2"/>
    <property type="match status" value="1"/>
</dbReference>
<dbReference type="Gene3D" id="1.10.10.10">
    <property type="entry name" value="Winged helix-like DNA-binding domain superfamily/Winged helix DNA-binding domain"/>
    <property type="match status" value="2"/>
</dbReference>
<sequence>MHLLAAGHRSPLQAQQLKTITGYPITLQDEAALRLICDVEPLTISEVAFRLDVNLPRASRQLSKLESLGLAERLPCHDDGRSSRMRATAEGERIHTAWRRTWVRDYVEAIAWWEPADITRFGDILTRLHAAFEKPEPALHRLDRQAIDLSRWTGDDSRWEALHYTVPILVKFVHWAVTSVVGPANTRAALAAAGSPIAAQPAAVLRIALRYGPLDVTDVAHRTGLATSRTSRIVGDLTKYELVERATDSLDGRRIRIKATSRGSSLIRRIDAHQFGPIVTALNEWDRRDIDACMSYFERMLEHFTATPPNRTGRPTPQPESTPAG</sequence>
<feature type="region of interest" description="Disordered" evidence="1">
    <location>
        <begin position="305"/>
        <end position="325"/>
    </location>
</feature>
<dbReference type="InterPro" id="IPR036388">
    <property type="entry name" value="WH-like_DNA-bd_sf"/>
</dbReference>
<evidence type="ECO:0000259" key="2">
    <source>
        <dbReference type="PROSITE" id="PS50995"/>
    </source>
</evidence>
<dbReference type="InterPro" id="IPR036390">
    <property type="entry name" value="WH_DNA-bd_sf"/>
</dbReference>
<evidence type="ECO:0000313" key="3">
    <source>
        <dbReference type="EMBL" id="OXR40444.1"/>
    </source>
</evidence>
<dbReference type="InterPro" id="IPR011991">
    <property type="entry name" value="ArsR-like_HTH"/>
</dbReference>
<name>A0A231GUZ5_9NOCA</name>
<dbReference type="Pfam" id="PF12802">
    <property type="entry name" value="MarR_2"/>
    <property type="match status" value="1"/>
</dbReference>
<evidence type="ECO:0000256" key="1">
    <source>
        <dbReference type="SAM" id="MobiDB-lite"/>
    </source>
</evidence>
<keyword evidence="4" id="KW-1185">Reference proteome</keyword>
<dbReference type="CDD" id="cd00090">
    <property type="entry name" value="HTH_ARSR"/>
    <property type="match status" value="1"/>
</dbReference>
<dbReference type="Proteomes" id="UP000215506">
    <property type="component" value="Unassembled WGS sequence"/>
</dbReference>